<feature type="compositionally biased region" description="Acidic residues" evidence="7">
    <location>
        <begin position="343"/>
        <end position="353"/>
    </location>
</feature>
<feature type="transmembrane region" description="Helical" evidence="8">
    <location>
        <begin position="468"/>
        <end position="489"/>
    </location>
</feature>
<feature type="transmembrane region" description="Helical" evidence="8">
    <location>
        <begin position="217"/>
        <end position="239"/>
    </location>
</feature>
<feature type="compositionally biased region" description="Polar residues" evidence="7">
    <location>
        <begin position="38"/>
        <end position="63"/>
    </location>
</feature>
<keyword evidence="3" id="KW-0813">Transport</keyword>
<dbReference type="GO" id="GO:0012505">
    <property type="term" value="C:endomembrane system"/>
    <property type="evidence" value="ECO:0007669"/>
    <property type="project" value="UniProtKB-SubCell"/>
</dbReference>
<feature type="region of interest" description="Disordered" evidence="7">
    <location>
        <begin position="343"/>
        <end position="367"/>
    </location>
</feature>
<dbReference type="VEuPathDB" id="FungiDB:SMAC_04145"/>
<evidence type="ECO:0000256" key="1">
    <source>
        <dbReference type="ARBA" id="ARBA00004127"/>
    </source>
</evidence>
<feature type="transmembrane region" description="Helical" evidence="8">
    <location>
        <begin position="183"/>
        <end position="205"/>
    </location>
</feature>
<evidence type="ECO:0000259" key="9">
    <source>
        <dbReference type="PROSITE" id="PS50850"/>
    </source>
</evidence>
<organism evidence="10 11">
    <name type="scientific">Sordaria macrospora</name>
    <dbReference type="NCBI Taxonomy" id="5147"/>
    <lineage>
        <taxon>Eukaryota</taxon>
        <taxon>Fungi</taxon>
        <taxon>Dikarya</taxon>
        <taxon>Ascomycota</taxon>
        <taxon>Pezizomycotina</taxon>
        <taxon>Sordariomycetes</taxon>
        <taxon>Sordariomycetidae</taxon>
        <taxon>Sordariales</taxon>
        <taxon>Sordariaceae</taxon>
        <taxon>Sordaria</taxon>
    </lineage>
</organism>
<evidence type="ECO:0000313" key="11">
    <source>
        <dbReference type="Proteomes" id="UP000433876"/>
    </source>
</evidence>
<evidence type="ECO:0000256" key="2">
    <source>
        <dbReference type="ARBA" id="ARBA00008335"/>
    </source>
</evidence>
<keyword evidence="5 8" id="KW-1133">Transmembrane helix</keyword>
<feature type="transmembrane region" description="Helical" evidence="8">
    <location>
        <begin position="273"/>
        <end position="292"/>
    </location>
</feature>
<feature type="region of interest" description="Disordered" evidence="7">
    <location>
        <begin position="38"/>
        <end position="141"/>
    </location>
</feature>
<feature type="transmembrane region" description="Helical" evidence="8">
    <location>
        <begin position="442"/>
        <end position="461"/>
    </location>
</feature>
<sequence>MGVLEPQTSKQPTARTGTSSPRLLLSHSFLRRFNYFISSPFNPKRQPQLSRPTLSKATMTSSTLPPPSDPEKMNHQPHNIQPAPTISNTDHNHDPEKPTAFPIEGEPKQTPTKDDANSGTDKTPSESPSPQQQPDHDANKTTWNASRTSIVRFLLICYSFILMGMSDGAIGALIPYLETYYSISYTVVSLVFLSPFIGYLLAALFNNLIHHHFGQRGVAILGPLCRLIGFIPMACHPPYPALPVVMLFTGFGNGIEDSAWNAWVGNMKKANELLGIIHGCYGLGATIGPLIATSMVTKGGLEWYTFYYVLVGVNGVELLAMTAAFWTATKEVYRAGIAESESEDVADDVDEEGAAGGGNEGGNKRTTTRTVMRDPIPWIVAMFLLGYVGAEVSLGGWIVTFMLKVRHAEPFNAGLTVTFFWLGLTVGRVLLGFVTGRIGEKLAITGYLLLCIALQLLYWLVPSFVASAIFVSFLGFFLGPLFPAAIVAATKLLPPGYHVSAIGFAAAFGGGGAAIFPFAVGAIAQKKGVSVLQPIVLAILVFILLIWWLLPGGLKPGGLERARENKEKVGDEVRKGFKWLKGKVGKTQ</sequence>
<dbReference type="Proteomes" id="UP000433876">
    <property type="component" value="Unassembled WGS sequence"/>
</dbReference>
<dbReference type="Gene3D" id="1.20.1250.20">
    <property type="entry name" value="MFS general substrate transporter like domains"/>
    <property type="match status" value="2"/>
</dbReference>
<feature type="compositionally biased region" description="Basic and acidic residues" evidence="7">
    <location>
        <begin position="105"/>
        <end position="116"/>
    </location>
</feature>
<comment type="similarity">
    <text evidence="2">Belongs to the major facilitator superfamily.</text>
</comment>
<comment type="subcellular location">
    <subcellularLocation>
        <location evidence="1">Endomembrane system</location>
        <topology evidence="1">Multi-pass membrane protein</topology>
    </subcellularLocation>
</comment>
<name>A0A8S8ZME4_SORMA</name>
<dbReference type="PANTHER" id="PTHR23514:SF3">
    <property type="entry name" value="BYPASS OF STOP CODON PROTEIN 6"/>
    <property type="match status" value="1"/>
</dbReference>
<dbReference type="Pfam" id="PF07690">
    <property type="entry name" value="MFS_1"/>
    <property type="match status" value="1"/>
</dbReference>
<dbReference type="PANTHER" id="PTHR23514">
    <property type="entry name" value="BYPASS OF STOP CODON PROTEIN 6"/>
    <property type="match status" value="1"/>
</dbReference>
<feature type="transmembrane region" description="Helical" evidence="8">
    <location>
        <begin position="304"/>
        <end position="326"/>
    </location>
</feature>
<dbReference type="InterPro" id="IPR011701">
    <property type="entry name" value="MFS"/>
</dbReference>
<dbReference type="InterPro" id="IPR036259">
    <property type="entry name" value="MFS_trans_sf"/>
</dbReference>
<feature type="compositionally biased region" description="Polar residues" evidence="7">
    <location>
        <begin position="76"/>
        <end position="89"/>
    </location>
</feature>
<dbReference type="GO" id="GO:0016020">
    <property type="term" value="C:membrane"/>
    <property type="evidence" value="ECO:0007669"/>
    <property type="project" value="TreeGrafter"/>
</dbReference>
<feature type="domain" description="Major facilitator superfamily (MFS) profile" evidence="9">
    <location>
        <begin position="152"/>
        <end position="554"/>
    </location>
</feature>
<evidence type="ECO:0000256" key="6">
    <source>
        <dbReference type="ARBA" id="ARBA00023136"/>
    </source>
</evidence>
<accession>A0A8S8ZME4</accession>
<dbReference type="SUPFAM" id="SSF103473">
    <property type="entry name" value="MFS general substrate transporter"/>
    <property type="match status" value="1"/>
</dbReference>
<dbReference type="PROSITE" id="PS50850">
    <property type="entry name" value="MFS"/>
    <property type="match status" value="1"/>
</dbReference>
<evidence type="ECO:0000256" key="7">
    <source>
        <dbReference type="SAM" id="MobiDB-lite"/>
    </source>
</evidence>
<keyword evidence="4 8" id="KW-0812">Transmembrane</keyword>
<feature type="transmembrane region" description="Helical" evidence="8">
    <location>
        <begin position="378"/>
        <end position="403"/>
    </location>
</feature>
<dbReference type="InterPro" id="IPR020846">
    <property type="entry name" value="MFS_dom"/>
</dbReference>
<feature type="transmembrane region" description="Helical" evidence="8">
    <location>
        <begin position="153"/>
        <end position="177"/>
    </location>
</feature>
<reference evidence="10 11" key="1">
    <citation type="submission" date="2017-07" db="EMBL/GenBank/DDBJ databases">
        <title>Genome sequence of the Sordaria macrospora wild type strain R19027.</title>
        <authorList>
            <person name="Nowrousian M."/>
            <person name="Teichert I."/>
            <person name="Kueck U."/>
        </authorList>
    </citation>
    <scope>NUCLEOTIDE SEQUENCE [LARGE SCALE GENOMIC DNA]</scope>
    <source>
        <strain evidence="10 11">R19027</strain>
        <tissue evidence="10">Mycelium</tissue>
    </source>
</reference>
<feature type="region of interest" description="Disordered" evidence="7">
    <location>
        <begin position="1"/>
        <end position="20"/>
    </location>
</feature>
<evidence type="ECO:0000256" key="4">
    <source>
        <dbReference type="ARBA" id="ARBA00022692"/>
    </source>
</evidence>
<feature type="transmembrane region" description="Helical" evidence="8">
    <location>
        <begin position="415"/>
        <end position="436"/>
    </location>
</feature>
<evidence type="ECO:0000256" key="8">
    <source>
        <dbReference type="SAM" id="Phobius"/>
    </source>
</evidence>
<dbReference type="GO" id="GO:0022857">
    <property type="term" value="F:transmembrane transporter activity"/>
    <property type="evidence" value="ECO:0007669"/>
    <property type="project" value="InterPro"/>
</dbReference>
<dbReference type="FunFam" id="1.20.1250.20:FF:000286">
    <property type="entry name" value="MFS efflux transporter"/>
    <property type="match status" value="1"/>
</dbReference>
<evidence type="ECO:0000313" key="10">
    <source>
        <dbReference type="EMBL" id="KAA8631213.1"/>
    </source>
</evidence>
<protein>
    <recommendedName>
        <fullName evidence="9">Major facilitator superfamily (MFS) profile domain-containing protein</fullName>
    </recommendedName>
</protein>
<gene>
    <name evidence="10" type="ORF">SMACR_04145</name>
</gene>
<evidence type="ECO:0000256" key="3">
    <source>
        <dbReference type="ARBA" id="ARBA00022448"/>
    </source>
</evidence>
<dbReference type="EMBL" id="NMPR01000083">
    <property type="protein sequence ID" value="KAA8631213.1"/>
    <property type="molecule type" value="Genomic_DNA"/>
</dbReference>
<feature type="transmembrane region" description="Helical" evidence="8">
    <location>
        <begin position="501"/>
        <end position="524"/>
    </location>
</feature>
<comment type="caution">
    <text evidence="10">The sequence shown here is derived from an EMBL/GenBank/DDBJ whole genome shotgun (WGS) entry which is preliminary data.</text>
</comment>
<feature type="compositionally biased region" description="Polar residues" evidence="7">
    <location>
        <begin position="1"/>
        <end position="18"/>
    </location>
</feature>
<dbReference type="FunFam" id="1.20.1250.20:FF:000308">
    <property type="entry name" value="MFS efflux transporter"/>
    <property type="match status" value="1"/>
</dbReference>
<keyword evidence="6 8" id="KW-0472">Membrane</keyword>
<dbReference type="InterPro" id="IPR051788">
    <property type="entry name" value="MFS_Transporter"/>
</dbReference>
<evidence type="ECO:0000256" key="5">
    <source>
        <dbReference type="ARBA" id="ARBA00022989"/>
    </source>
</evidence>
<feature type="transmembrane region" description="Helical" evidence="8">
    <location>
        <begin position="531"/>
        <end position="550"/>
    </location>
</feature>
<proteinExistence type="inferred from homology"/>
<dbReference type="AlphaFoldDB" id="A0A8S8ZME4"/>